<evidence type="ECO:0000313" key="2">
    <source>
        <dbReference type="Proteomes" id="UP000325440"/>
    </source>
</evidence>
<name>A0A5E4M3C3_9HEMI</name>
<evidence type="ECO:0000313" key="1">
    <source>
        <dbReference type="EMBL" id="VVC26692.1"/>
    </source>
</evidence>
<gene>
    <name evidence="1" type="ORF">CINCED_3A005860</name>
</gene>
<proteinExistence type="predicted"/>
<keyword evidence="2" id="KW-1185">Reference proteome</keyword>
<organism evidence="1 2">
    <name type="scientific">Cinara cedri</name>
    <dbReference type="NCBI Taxonomy" id="506608"/>
    <lineage>
        <taxon>Eukaryota</taxon>
        <taxon>Metazoa</taxon>
        <taxon>Ecdysozoa</taxon>
        <taxon>Arthropoda</taxon>
        <taxon>Hexapoda</taxon>
        <taxon>Insecta</taxon>
        <taxon>Pterygota</taxon>
        <taxon>Neoptera</taxon>
        <taxon>Paraneoptera</taxon>
        <taxon>Hemiptera</taxon>
        <taxon>Sternorrhyncha</taxon>
        <taxon>Aphidomorpha</taxon>
        <taxon>Aphidoidea</taxon>
        <taxon>Aphididae</taxon>
        <taxon>Lachninae</taxon>
        <taxon>Cinara</taxon>
    </lineage>
</organism>
<dbReference type="EMBL" id="CABPRJ010000042">
    <property type="protein sequence ID" value="VVC26692.1"/>
    <property type="molecule type" value="Genomic_DNA"/>
</dbReference>
<protein>
    <submittedName>
        <fullName evidence="1">Uncharacterized protein</fullName>
    </submittedName>
</protein>
<reference evidence="1 2" key="1">
    <citation type="submission" date="2019-08" db="EMBL/GenBank/DDBJ databases">
        <authorList>
            <person name="Alioto T."/>
            <person name="Alioto T."/>
            <person name="Gomez Garrido J."/>
        </authorList>
    </citation>
    <scope>NUCLEOTIDE SEQUENCE [LARGE SCALE GENOMIC DNA]</scope>
</reference>
<sequence>MNYYCKMLSVSIICISSTYDVVMLTQSCHCCLLTGKKNKKLQNVQKIEDK</sequence>
<dbReference type="AlphaFoldDB" id="A0A5E4M3C3"/>
<dbReference type="Proteomes" id="UP000325440">
    <property type="component" value="Unassembled WGS sequence"/>
</dbReference>
<accession>A0A5E4M3C3</accession>